<name>A0A9P6H7T1_9AGAM</name>
<dbReference type="GO" id="GO:0043021">
    <property type="term" value="F:ribonucleoprotein complex binding"/>
    <property type="evidence" value="ECO:0007669"/>
    <property type="project" value="UniProtKB-UniRule"/>
</dbReference>
<evidence type="ECO:0000256" key="7">
    <source>
        <dbReference type="PROSITE-ProRule" id="PRU00221"/>
    </source>
</evidence>
<dbReference type="PRINTS" id="PR00320">
    <property type="entry name" value="GPROTEINBRPT"/>
</dbReference>
<sequence length="448" mass="48416">MASTSNDDSSLMQPVVFTTQTTYLLPAQKFMIPTTWKRYQLSQLVNKALSLATPVPFDFLVRGEILRGTLAEWCREKGVGEEETLEVEYIESVMPPQKMSSIPQDDWVSDVSCALPGHFVTASYDGYIRIFDYSQTTVFAGSVHDGPVTSLSLNPTSVSRDEDLMIATASHDLTGRLVRISLDADTGERASSTLASLHLHTSPLSSIAYSRSGEHLLTASWDTLIGLWESSIPEEDEVDVVEVQADRRKRRKVGGRDSEPRPKRKGPTSVLKSHTARVSRAVFSSTGKTAFSCGFDSTVRSWDVENGVCTDTITASEKPMLSVVVLPNDNSVVSCSVDRSVSVFDFRADSTAVSSTTLLFMHQSTPSSVALSPTSDSQIITGSYDGTVRLWDLRSAKSAVASFKVWDGEKKILAVDATASSGSGIVGVGGEGGLEVWRVGKTTTTTAA</sequence>
<feature type="repeat" description="WD" evidence="7">
    <location>
        <begin position="271"/>
        <end position="312"/>
    </location>
</feature>
<feature type="region of interest" description="Disordered" evidence="8">
    <location>
        <begin position="246"/>
        <end position="273"/>
    </location>
</feature>
<dbReference type="GO" id="GO:0005730">
    <property type="term" value="C:nucleolus"/>
    <property type="evidence" value="ECO:0007669"/>
    <property type="project" value="UniProtKB-SubCell"/>
</dbReference>
<feature type="repeat" description="WD" evidence="7">
    <location>
        <begin position="197"/>
        <end position="229"/>
    </location>
</feature>
<dbReference type="Pfam" id="PF00400">
    <property type="entry name" value="WD40"/>
    <property type="match status" value="5"/>
</dbReference>
<keyword evidence="3 7" id="KW-0853">WD repeat</keyword>
<dbReference type="OrthoDB" id="10251381at2759"/>
<proteinExistence type="inferred from homology"/>
<dbReference type="InterPro" id="IPR001680">
    <property type="entry name" value="WD40_rpt"/>
</dbReference>
<dbReference type="PROSITE" id="PS50082">
    <property type="entry name" value="WD_REPEATS_2"/>
    <property type="match status" value="3"/>
</dbReference>
<dbReference type="InterPro" id="IPR015943">
    <property type="entry name" value="WD40/YVTN_repeat-like_dom_sf"/>
</dbReference>
<reference evidence="10" key="2">
    <citation type="submission" date="2020-11" db="EMBL/GenBank/DDBJ databases">
        <authorList>
            <consortium name="DOE Joint Genome Institute"/>
            <person name="Kuo A."/>
            <person name="Miyauchi S."/>
            <person name="Kiss E."/>
            <person name="Drula E."/>
            <person name="Kohler A."/>
            <person name="Sanchez-Garcia M."/>
            <person name="Andreopoulos B."/>
            <person name="Barry K.W."/>
            <person name="Bonito G."/>
            <person name="Buee M."/>
            <person name="Carver A."/>
            <person name="Chen C."/>
            <person name="Cichocki N."/>
            <person name="Clum A."/>
            <person name="Culley D."/>
            <person name="Crous P.W."/>
            <person name="Fauchery L."/>
            <person name="Girlanda M."/>
            <person name="Hayes R."/>
            <person name="Keri Z."/>
            <person name="Labutti K."/>
            <person name="Lipzen A."/>
            <person name="Lombard V."/>
            <person name="Magnuson J."/>
            <person name="Maillard F."/>
            <person name="Morin E."/>
            <person name="Murat C."/>
            <person name="Nolan M."/>
            <person name="Ohm R."/>
            <person name="Pangilinan J."/>
            <person name="Pereira M."/>
            <person name="Perotto S."/>
            <person name="Peter M."/>
            <person name="Riley R."/>
            <person name="Sitrit Y."/>
            <person name="Stielow B."/>
            <person name="Szollosi G."/>
            <person name="Zifcakova L."/>
            <person name="Stursova M."/>
            <person name="Spatafora J.W."/>
            <person name="Tedersoo L."/>
            <person name="Vaario L.-M."/>
            <person name="Yamada A."/>
            <person name="Yan M."/>
            <person name="Wang P."/>
            <person name="Xu J."/>
            <person name="Bruns T."/>
            <person name="Baldrian P."/>
            <person name="Vilgalys R."/>
            <person name="Henrissat B."/>
            <person name="Grigoriev I.V."/>
            <person name="Hibbett D."/>
            <person name="Nagy L.G."/>
            <person name="Martin F.M."/>
        </authorList>
    </citation>
    <scope>NUCLEOTIDE SEQUENCE</scope>
    <source>
        <strain evidence="10">UH-Tt-Lm1</strain>
    </source>
</reference>
<dbReference type="EMBL" id="WIUZ02000014">
    <property type="protein sequence ID" value="KAF9781109.1"/>
    <property type="molecule type" value="Genomic_DNA"/>
</dbReference>
<dbReference type="PROSITE" id="PS50294">
    <property type="entry name" value="WD_REPEATS_REGION"/>
    <property type="match status" value="3"/>
</dbReference>
<organism evidence="10 11">
    <name type="scientific">Thelephora terrestris</name>
    <dbReference type="NCBI Taxonomy" id="56493"/>
    <lineage>
        <taxon>Eukaryota</taxon>
        <taxon>Fungi</taxon>
        <taxon>Dikarya</taxon>
        <taxon>Basidiomycota</taxon>
        <taxon>Agaricomycotina</taxon>
        <taxon>Agaricomycetes</taxon>
        <taxon>Thelephorales</taxon>
        <taxon>Thelephoraceae</taxon>
        <taxon>Thelephora</taxon>
    </lineage>
</organism>
<dbReference type="InterPro" id="IPR012972">
    <property type="entry name" value="NLE"/>
</dbReference>
<keyword evidence="2 6" id="KW-0698">rRNA processing</keyword>
<evidence type="ECO:0000313" key="11">
    <source>
        <dbReference type="Proteomes" id="UP000736335"/>
    </source>
</evidence>
<dbReference type="GO" id="GO:0005654">
    <property type="term" value="C:nucleoplasm"/>
    <property type="evidence" value="ECO:0007669"/>
    <property type="project" value="UniProtKB-SubCell"/>
</dbReference>
<keyword evidence="11" id="KW-1185">Reference proteome</keyword>
<dbReference type="GO" id="GO:0030687">
    <property type="term" value="C:preribosome, large subunit precursor"/>
    <property type="evidence" value="ECO:0007669"/>
    <property type="project" value="UniProtKB-UniRule"/>
</dbReference>
<evidence type="ECO:0000256" key="1">
    <source>
        <dbReference type="ARBA" id="ARBA00022517"/>
    </source>
</evidence>
<dbReference type="Proteomes" id="UP000736335">
    <property type="component" value="Unassembled WGS sequence"/>
</dbReference>
<evidence type="ECO:0000256" key="2">
    <source>
        <dbReference type="ARBA" id="ARBA00022552"/>
    </source>
</evidence>
<dbReference type="AlphaFoldDB" id="A0A9P6H7T1"/>
<dbReference type="SUPFAM" id="SSF50978">
    <property type="entry name" value="WD40 repeat-like"/>
    <property type="match status" value="1"/>
</dbReference>
<gene>
    <name evidence="6" type="primary">YTM1</name>
    <name evidence="10" type="ORF">BJ322DRAFT_1079134</name>
</gene>
<keyword evidence="1 6" id="KW-0690">Ribosome biogenesis</keyword>
<dbReference type="GO" id="GO:0000463">
    <property type="term" value="P:maturation of LSU-rRNA from tricistronic rRNA transcript (SSU-rRNA, 5.8S rRNA, LSU-rRNA)"/>
    <property type="evidence" value="ECO:0007669"/>
    <property type="project" value="UniProtKB-UniRule"/>
</dbReference>
<evidence type="ECO:0000256" key="6">
    <source>
        <dbReference type="HAMAP-Rule" id="MF_03029"/>
    </source>
</evidence>
<dbReference type="PANTHER" id="PTHR19855:SF11">
    <property type="entry name" value="RIBOSOME BIOGENESIS PROTEIN WDR12"/>
    <property type="match status" value="1"/>
</dbReference>
<dbReference type="GO" id="GO:0000466">
    <property type="term" value="P:maturation of 5.8S rRNA from tricistronic rRNA transcript (SSU-rRNA, 5.8S rRNA, LSU-rRNA)"/>
    <property type="evidence" value="ECO:0007669"/>
    <property type="project" value="UniProtKB-UniRule"/>
</dbReference>
<reference evidence="10" key="1">
    <citation type="journal article" date="2020" name="Nat. Commun.">
        <title>Large-scale genome sequencing of mycorrhizal fungi provides insights into the early evolution of symbiotic traits.</title>
        <authorList>
            <person name="Miyauchi S."/>
            <person name="Kiss E."/>
            <person name="Kuo A."/>
            <person name="Drula E."/>
            <person name="Kohler A."/>
            <person name="Sanchez-Garcia M."/>
            <person name="Morin E."/>
            <person name="Andreopoulos B."/>
            <person name="Barry K.W."/>
            <person name="Bonito G."/>
            <person name="Buee M."/>
            <person name="Carver A."/>
            <person name="Chen C."/>
            <person name="Cichocki N."/>
            <person name="Clum A."/>
            <person name="Culley D."/>
            <person name="Crous P.W."/>
            <person name="Fauchery L."/>
            <person name="Girlanda M."/>
            <person name="Hayes R.D."/>
            <person name="Keri Z."/>
            <person name="LaButti K."/>
            <person name="Lipzen A."/>
            <person name="Lombard V."/>
            <person name="Magnuson J."/>
            <person name="Maillard F."/>
            <person name="Murat C."/>
            <person name="Nolan M."/>
            <person name="Ohm R.A."/>
            <person name="Pangilinan J."/>
            <person name="Pereira M.F."/>
            <person name="Perotto S."/>
            <person name="Peter M."/>
            <person name="Pfister S."/>
            <person name="Riley R."/>
            <person name="Sitrit Y."/>
            <person name="Stielow J.B."/>
            <person name="Szollosi G."/>
            <person name="Zifcakova L."/>
            <person name="Stursova M."/>
            <person name="Spatafora J.W."/>
            <person name="Tedersoo L."/>
            <person name="Vaario L.M."/>
            <person name="Yamada A."/>
            <person name="Yan M."/>
            <person name="Wang P."/>
            <person name="Xu J."/>
            <person name="Bruns T."/>
            <person name="Baldrian P."/>
            <person name="Vilgalys R."/>
            <person name="Dunand C."/>
            <person name="Henrissat B."/>
            <person name="Grigoriev I.V."/>
            <person name="Hibbett D."/>
            <person name="Nagy L.G."/>
            <person name="Martin F.M."/>
        </authorList>
    </citation>
    <scope>NUCLEOTIDE SEQUENCE</scope>
    <source>
        <strain evidence="10">UH-Tt-Lm1</strain>
    </source>
</reference>
<accession>A0A9P6H7T1</accession>
<dbReference type="Pfam" id="PF08154">
    <property type="entry name" value="NLE"/>
    <property type="match status" value="1"/>
</dbReference>
<dbReference type="HAMAP" id="MF_03029">
    <property type="entry name" value="WDR12"/>
    <property type="match status" value="1"/>
</dbReference>
<evidence type="ECO:0000256" key="4">
    <source>
        <dbReference type="ARBA" id="ARBA00022737"/>
    </source>
</evidence>
<dbReference type="InterPro" id="IPR019775">
    <property type="entry name" value="WD40_repeat_CS"/>
</dbReference>
<keyword evidence="4" id="KW-0677">Repeat</keyword>
<evidence type="ECO:0000256" key="3">
    <source>
        <dbReference type="ARBA" id="ARBA00022574"/>
    </source>
</evidence>
<dbReference type="PANTHER" id="PTHR19855">
    <property type="entry name" value="WD40 REPEAT PROTEIN 12, 37"/>
    <property type="match status" value="1"/>
</dbReference>
<evidence type="ECO:0000313" key="10">
    <source>
        <dbReference type="EMBL" id="KAF9781109.1"/>
    </source>
</evidence>
<comment type="similarity">
    <text evidence="6">Belongs to the WD repeat WDR12/YTM1 family.</text>
</comment>
<dbReference type="SMART" id="SM00320">
    <property type="entry name" value="WD40"/>
    <property type="match status" value="6"/>
</dbReference>
<dbReference type="PROSITE" id="PS00678">
    <property type="entry name" value="WD_REPEATS_1"/>
    <property type="match status" value="2"/>
</dbReference>
<dbReference type="Gene3D" id="2.130.10.10">
    <property type="entry name" value="YVTN repeat-like/Quinoprotein amine dehydrogenase"/>
    <property type="match status" value="1"/>
</dbReference>
<dbReference type="InterPro" id="IPR028599">
    <property type="entry name" value="WDR12/Ytm1"/>
</dbReference>
<comment type="subcellular location">
    <subcellularLocation>
        <location evidence="6">Nucleus</location>
        <location evidence="6">Nucleolus</location>
    </subcellularLocation>
    <subcellularLocation>
        <location evidence="6">Nucleus</location>
        <location evidence="6">Nucleoplasm</location>
    </subcellularLocation>
</comment>
<comment type="subunit">
    <text evidence="6">Component of the NOP7 complex, composed of ERB1, NOP7 and YTM1. Within the NOP7 complex ERB1 appears to interact directly with NOP7 and YTM1. The NOP7 complex also associates with the 66S pre-ribosome.</text>
</comment>
<dbReference type="InterPro" id="IPR020472">
    <property type="entry name" value="WD40_PAC1"/>
</dbReference>
<evidence type="ECO:0000256" key="5">
    <source>
        <dbReference type="ARBA" id="ARBA00023242"/>
    </source>
</evidence>
<evidence type="ECO:0000256" key="8">
    <source>
        <dbReference type="SAM" id="MobiDB-lite"/>
    </source>
</evidence>
<dbReference type="InterPro" id="IPR036322">
    <property type="entry name" value="WD40_repeat_dom_sf"/>
</dbReference>
<comment type="function">
    <text evidence="6">Component of the NOP7 complex, which is required for maturation of the 25S and 5.8S ribosomal RNAs and formation of the 60S ribosome.</text>
</comment>
<comment type="caution">
    <text evidence="10">The sequence shown here is derived from an EMBL/GenBank/DDBJ whole genome shotgun (WGS) entry which is preliminary data.</text>
</comment>
<protein>
    <recommendedName>
        <fullName evidence="6">Ribosome biogenesis protein YTM1</fullName>
    </recommendedName>
</protein>
<evidence type="ECO:0000259" key="9">
    <source>
        <dbReference type="Pfam" id="PF08154"/>
    </source>
</evidence>
<keyword evidence="5 6" id="KW-0539">Nucleus</keyword>
<feature type="repeat" description="WD" evidence="7">
    <location>
        <begin position="359"/>
        <end position="401"/>
    </location>
</feature>
<feature type="domain" description="NLE" evidence="9">
    <location>
        <begin position="15"/>
        <end position="73"/>
    </location>
</feature>